<sequence>MVFNSVIVLSVAHVSVEAWQQIACLRLQNRFTAPQLLDLLCCFPLHQLGRFAVCLWTFLCLPPSDSFYSYSYSSSSSADSDDSDDGGDIVFVVARNPLRRDGASSFSSSVSASTVASPYSSPVRIDDYIHHSHSD</sequence>
<evidence type="ECO:0000313" key="2">
    <source>
        <dbReference type="Proteomes" id="UP001497516"/>
    </source>
</evidence>
<gene>
    <name evidence="1" type="ORF">LTRI10_LOCUS27198</name>
</gene>
<name>A0AAV2EJG0_9ROSI</name>
<dbReference type="AlphaFoldDB" id="A0AAV2EJG0"/>
<reference evidence="1 2" key="1">
    <citation type="submission" date="2024-04" db="EMBL/GenBank/DDBJ databases">
        <authorList>
            <person name="Fracassetti M."/>
        </authorList>
    </citation>
    <scope>NUCLEOTIDE SEQUENCE [LARGE SCALE GENOMIC DNA]</scope>
</reference>
<dbReference type="PANTHER" id="PTHR35104:SF6">
    <property type="entry name" value="PROTEIN, PUTATIVE-RELATED"/>
    <property type="match status" value="1"/>
</dbReference>
<dbReference type="PANTHER" id="PTHR35104">
    <property type="entry name" value="OS03G0807000 PROTEIN"/>
    <property type="match status" value="1"/>
</dbReference>
<keyword evidence="2" id="KW-1185">Reference proteome</keyword>
<accession>A0AAV2EJG0</accession>
<organism evidence="1 2">
    <name type="scientific">Linum trigynum</name>
    <dbReference type="NCBI Taxonomy" id="586398"/>
    <lineage>
        <taxon>Eukaryota</taxon>
        <taxon>Viridiplantae</taxon>
        <taxon>Streptophyta</taxon>
        <taxon>Embryophyta</taxon>
        <taxon>Tracheophyta</taxon>
        <taxon>Spermatophyta</taxon>
        <taxon>Magnoliopsida</taxon>
        <taxon>eudicotyledons</taxon>
        <taxon>Gunneridae</taxon>
        <taxon>Pentapetalae</taxon>
        <taxon>rosids</taxon>
        <taxon>fabids</taxon>
        <taxon>Malpighiales</taxon>
        <taxon>Linaceae</taxon>
        <taxon>Linum</taxon>
    </lineage>
</organism>
<proteinExistence type="predicted"/>
<dbReference type="Proteomes" id="UP001497516">
    <property type="component" value="Chromosome 5"/>
</dbReference>
<protein>
    <submittedName>
        <fullName evidence="1">Uncharacterized protein</fullName>
    </submittedName>
</protein>
<evidence type="ECO:0000313" key="1">
    <source>
        <dbReference type="EMBL" id="CAL1386111.1"/>
    </source>
</evidence>
<dbReference type="EMBL" id="OZ034818">
    <property type="protein sequence ID" value="CAL1386111.1"/>
    <property type="molecule type" value="Genomic_DNA"/>
</dbReference>